<gene>
    <name evidence="6" type="ORF">RYS15_13500</name>
</gene>
<dbReference type="NCBIfam" id="TIGR00254">
    <property type="entry name" value="GGDEF"/>
    <property type="match status" value="1"/>
</dbReference>
<evidence type="ECO:0000259" key="5">
    <source>
        <dbReference type="PROSITE" id="PS50887"/>
    </source>
</evidence>
<dbReference type="PROSITE" id="PS50110">
    <property type="entry name" value="RESPONSE_REGULATORY"/>
    <property type="match status" value="1"/>
</dbReference>
<dbReference type="SMART" id="SM00091">
    <property type="entry name" value="PAS"/>
    <property type="match status" value="1"/>
</dbReference>
<dbReference type="SUPFAM" id="SSF52172">
    <property type="entry name" value="CheY-like"/>
    <property type="match status" value="1"/>
</dbReference>
<dbReference type="Pfam" id="PF00990">
    <property type="entry name" value="GGDEF"/>
    <property type="match status" value="1"/>
</dbReference>
<dbReference type="Gene3D" id="3.30.450.20">
    <property type="entry name" value="PAS domain"/>
    <property type="match status" value="1"/>
</dbReference>
<feature type="domain" description="GGDEF" evidence="5">
    <location>
        <begin position="321"/>
        <end position="460"/>
    </location>
</feature>
<dbReference type="SMART" id="SM00267">
    <property type="entry name" value="GGDEF"/>
    <property type="match status" value="1"/>
</dbReference>
<name>A0ABU3W120_9GAMM</name>
<dbReference type="PROSITE" id="PS50112">
    <property type="entry name" value="PAS"/>
    <property type="match status" value="1"/>
</dbReference>
<feature type="domain" description="Response regulatory" evidence="2">
    <location>
        <begin position="11"/>
        <end position="127"/>
    </location>
</feature>
<protein>
    <submittedName>
        <fullName evidence="6">EAL domain-containing protein</fullName>
    </submittedName>
</protein>
<evidence type="ECO:0000259" key="2">
    <source>
        <dbReference type="PROSITE" id="PS50110"/>
    </source>
</evidence>
<dbReference type="InterPro" id="IPR029787">
    <property type="entry name" value="Nucleotide_cyclase"/>
</dbReference>
<dbReference type="SUPFAM" id="SSF55073">
    <property type="entry name" value="Nucleotide cyclase"/>
    <property type="match status" value="1"/>
</dbReference>
<dbReference type="SMART" id="SM00448">
    <property type="entry name" value="REC"/>
    <property type="match status" value="1"/>
</dbReference>
<dbReference type="PROSITE" id="PS50883">
    <property type="entry name" value="EAL"/>
    <property type="match status" value="1"/>
</dbReference>
<dbReference type="InterPro" id="IPR052155">
    <property type="entry name" value="Biofilm_reg_signaling"/>
</dbReference>
<accession>A0ABU3W120</accession>
<keyword evidence="7" id="KW-1185">Reference proteome</keyword>
<sequence length="728" mass="81508">MDRKTLLQKPLLLLVDDEPNNLRVLAEALRFDYEIAIATSGAGALQFLENDTLPDLILLDVMMPGMDGYEVCQTLKQHQEWNRIPIIFVTAATDSASEQRGFEMGAVDYIHKPFDRAVVLARIRSHLSVHGMMDRLSHTASRLDASIAQEMEHISTASNTLNPQMLLMDAVFDQAMEGITVTDGEGRIRAVNPAFTRITGYAPEDVVDKDQDTLRQSLKRSEFSAEVWERVRKTGHWQGELINRRHNGETYPELRTIHAVSNPAEGVTHYVSVFSDISATKQKQSTIDFLTWYDALTALPNRLLMLERLETAMQMCQTSQLTSAVMILDIDRFKAINESMGLEVGDRVLRAFADRLSQLMCNGETIARIDGDKFAVLLPPSHASKTQKANRALEVATELQEAMARSLTIENQDISLSVTVGITLLPGTTSERAADALRNAETAHHKAKLEQAGSIVFFSERMGLDAMERFYTAQALRHAVGNGELRIYLQSQCDTDGKLVGAETLLRWEHPDRGLVSPTTFIPLAESTGFITTLDRWVIDQMLEMIHQHQGELGDLRFAINISADHFAREDFVSHLITGLHHHRLSGHHLTLELTESVMVQELRLLVSKLRALAGLGIEVSIDDFGTGYSSLSYLQHLPIQELKIDRSFTQDIGGNQSGRAIVSMIHNMAAELNLRTVVEGVETEEQWQYLKHYPNTVVQGYYFSKPQPMDVWLAANLSGKSRARHSA</sequence>
<proteinExistence type="predicted"/>
<dbReference type="Gene3D" id="3.20.20.450">
    <property type="entry name" value="EAL domain"/>
    <property type="match status" value="1"/>
</dbReference>
<dbReference type="CDD" id="cd01948">
    <property type="entry name" value="EAL"/>
    <property type="match status" value="1"/>
</dbReference>
<evidence type="ECO:0000259" key="4">
    <source>
        <dbReference type="PROSITE" id="PS50883"/>
    </source>
</evidence>
<feature type="modified residue" description="4-aspartylphosphate" evidence="1">
    <location>
        <position position="60"/>
    </location>
</feature>
<dbReference type="InterPro" id="IPR000160">
    <property type="entry name" value="GGDEF_dom"/>
</dbReference>
<feature type="domain" description="EAL" evidence="4">
    <location>
        <begin position="469"/>
        <end position="721"/>
    </location>
</feature>
<dbReference type="EMBL" id="JAWIIJ010000008">
    <property type="protein sequence ID" value="MDV2079701.1"/>
    <property type="molecule type" value="Genomic_DNA"/>
</dbReference>
<keyword evidence="1" id="KW-0597">Phosphoprotein</keyword>
<dbReference type="InterPro" id="IPR001633">
    <property type="entry name" value="EAL_dom"/>
</dbReference>
<dbReference type="CDD" id="cd00130">
    <property type="entry name" value="PAS"/>
    <property type="match status" value="1"/>
</dbReference>
<evidence type="ECO:0000313" key="7">
    <source>
        <dbReference type="Proteomes" id="UP001269819"/>
    </source>
</evidence>
<dbReference type="InterPro" id="IPR001610">
    <property type="entry name" value="PAC"/>
</dbReference>
<dbReference type="PANTHER" id="PTHR44757">
    <property type="entry name" value="DIGUANYLATE CYCLASE DGCP"/>
    <property type="match status" value="1"/>
</dbReference>
<dbReference type="SUPFAM" id="SSF55785">
    <property type="entry name" value="PYP-like sensor domain (PAS domain)"/>
    <property type="match status" value="1"/>
</dbReference>
<dbReference type="Pfam" id="PF00563">
    <property type="entry name" value="EAL"/>
    <property type="match status" value="1"/>
</dbReference>
<dbReference type="Pfam" id="PF00072">
    <property type="entry name" value="Response_reg"/>
    <property type="match status" value="1"/>
</dbReference>
<evidence type="ECO:0000256" key="1">
    <source>
        <dbReference type="PROSITE-ProRule" id="PRU00169"/>
    </source>
</evidence>
<dbReference type="SUPFAM" id="SSF141868">
    <property type="entry name" value="EAL domain-like"/>
    <property type="match status" value="1"/>
</dbReference>
<dbReference type="Proteomes" id="UP001269819">
    <property type="component" value="Unassembled WGS sequence"/>
</dbReference>
<evidence type="ECO:0000259" key="3">
    <source>
        <dbReference type="PROSITE" id="PS50112"/>
    </source>
</evidence>
<dbReference type="PANTHER" id="PTHR44757:SF2">
    <property type="entry name" value="BIOFILM ARCHITECTURE MAINTENANCE PROTEIN MBAA"/>
    <property type="match status" value="1"/>
</dbReference>
<dbReference type="InterPro" id="IPR043128">
    <property type="entry name" value="Rev_trsase/Diguanyl_cyclase"/>
</dbReference>
<comment type="caution">
    <text evidence="6">The sequence shown here is derived from an EMBL/GenBank/DDBJ whole genome shotgun (WGS) entry which is preliminary data.</text>
</comment>
<dbReference type="RefSeq" id="WP_316974198.1">
    <property type="nucleotide sequence ID" value="NZ_JAWIIJ010000008.1"/>
</dbReference>
<dbReference type="CDD" id="cd01949">
    <property type="entry name" value="GGDEF"/>
    <property type="match status" value="1"/>
</dbReference>
<dbReference type="NCBIfam" id="TIGR00229">
    <property type="entry name" value="sensory_box"/>
    <property type="match status" value="1"/>
</dbReference>
<dbReference type="Gene3D" id="3.30.70.270">
    <property type="match status" value="1"/>
</dbReference>
<dbReference type="SMART" id="SM00086">
    <property type="entry name" value="PAC"/>
    <property type="match status" value="1"/>
</dbReference>
<dbReference type="PROSITE" id="PS50887">
    <property type="entry name" value="GGDEF"/>
    <property type="match status" value="1"/>
</dbReference>
<organism evidence="6 7">
    <name type="scientific">Marinobacter xestospongiae</name>
    <dbReference type="NCBI Taxonomy" id="994319"/>
    <lineage>
        <taxon>Bacteria</taxon>
        <taxon>Pseudomonadati</taxon>
        <taxon>Pseudomonadota</taxon>
        <taxon>Gammaproteobacteria</taxon>
        <taxon>Pseudomonadales</taxon>
        <taxon>Marinobacteraceae</taxon>
        <taxon>Marinobacter</taxon>
    </lineage>
</organism>
<dbReference type="SMART" id="SM00052">
    <property type="entry name" value="EAL"/>
    <property type="match status" value="1"/>
</dbReference>
<dbReference type="Gene3D" id="3.40.50.2300">
    <property type="match status" value="1"/>
</dbReference>
<dbReference type="InterPro" id="IPR000014">
    <property type="entry name" value="PAS"/>
</dbReference>
<dbReference type="InterPro" id="IPR001789">
    <property type="entry name" value="Sig_transdc_resp-reg_receiver"/>
</dbReference>
<dbReference type="InterPro" id="IPR011006">
    <property type="entry name" value="CheY-like_superfamily"/>
</dbReference>
<dbReference type="Pfam" id="PF13426">
    <property type="entry name" value="PAS_9"/>
    <property type="match status" value="1"/>
</dbReference>
<dbReference type="InterPro" id="IPR035919">
    <property type="entry name" value="EAL_sf"/>
</dbReference>
<evidence type="ECO:0000313" key="6">
    <source>
        <dbReference type="EMBL" id="MDV2079701.1"/>
    </source>
</evidence>
<reference evidence="6 7" key="1">
    <citation type="submission" date="2023-10" db="EMBL/GenBank/DDBJ databases">
        <title>Characteristics and mechanism of a salt-tolerant marine origin heterotrophic nitrifying- aerobic denitrifying bacteria Marinobacter xestospongiae HN1.</title>
        <authorList>
            <person name="Qi R."/>
        </authorList>
    </citation>
    <scope>NUCLEOTIDE SEQUENCE [LARGE SCALE GENOMIC DNA]</scope>
    <source>
        <strain evidence="6 7">HN1</strain>
    </source>
</reference>
<dbReference type="InterPro" id="IPR035965">
    <property type="entry name" value="PAS-like_dom_sf"/>
</dbReference>
<feature type="domain" description="PAS" evidence="3">
    <location>
        <begin position="164"/>
        <end position="209"/>
    </location>
</feature>